<dbReference type="Pfam" id="PF18199">
    <property type="entry name" value="Dynein_C"/>
    <property type="match status" value="1"/>
</dbReference>
<comment type="caution">
    <text evidence="2">The sequence shown here is derived from an EMBL/GenBank/DDBJ whole genome shotgun (WGS) entry which is preliminary data.</text>
</comment>
<dbReference type="AlphaFoldDB" id="A0A7J7IZY3"/>
<dbReference type="GO" id="GO:0030286">
    <property type="term" value="C:dynein complex"/>
    <property type="evidence" value="ECO:0007669"/>
    <property type="project" value="InterPro"/>
</dbReference>
<dbReference type="Gene3D" id="1.20.1270.280">
    <property type="match status" value="1"/>
</dbReference>
<proteinExistence type="predicted"/>
<dbReference type="InterPro" id="IPR026983">
    <property type="entry name" value="DHC"/>
</dbReference>
<reference evidence="2" key="1">
    <citation type="submission" date="2020-06" db="EMBL/GenBank/DDBJ databases">
        <title>Draft genome of Bugula neritina, a colonial animal packing powerful symbionts and potential medicines.</title>
        <authorList>
            <person name="Rayko M."/>
        </authorList>
    </citation>
    <scope>NUCLEOTIDE SEQUENCE [LARGE SCALE GENOMIC DNA]</scope>
    <source>
        <strain evidence="2">Kwan_BN1</strain>
    </source>
</reference>
<dbReference type="Gene3D" id="3.10.490.20">
    <property type="match status" value="1"/>
</dbReference>
<dbReference type="PANTHER" id="PTHR22878">
    <property type="entry name" value="DYNEIN HEAVY CHAIN 6, AXONEMAL-LIKE-RELATED"/>
    <property type="match status" value="1"/>
</dbReference>
<name>A0A7J7IZY3_BUGNE</name>
<dbReference type="EMBL" id="VXIV02003235">
    <property type="protein sequence ID" value="KAF6019365.1"/>
    <property type="molecule type" value="Genomic_DNA"/>
</dbReference>
<protein>
    <submittedName>
        <fullName evidence="2">DNAH6</fullName>
    </submittedName>
</protein>
<accession>A0A7J7IZY3</accession>
<sequence>MSDSLELIYTAFLNNQVPTEWENAAYPSLKPLASWVQDLILRLDFIYQWILRGIPRSFWISGFFFPQGFLTGTLQNHARKYNLPIDHLTFEFHPLKHFRQQADVQKAMAELKFGEELEMDKELEKPEDGVIVHGVFPRWLQVGL</sequence>
<dbReference type="GO" id="GO:0051959">
    <property type="term" value="F:dynein light intermediate chain binding"/>
    <property type="evidence" value="ECO:0007669"/>
    <property type="project" value="InterPro"/>
</dbReference>
<dbReference type="InterPro" id="IPR041228">
    <property type="entry name" value="Dynein_C"/>
</dbReference>
<feature type="domain" description="Dynein heavy chain C-terminal" evidence="1">
    <location>
        <begin position="1"/>
        <end position="136"/>
    </location>
</feature>
<evidence type="ECO:0000313" key="3">
    <source>
        <dbReference type="Proteomes" id="UP000593567"/>
    </source>
</evidence>
<dbReference type="Proteomes" id="UP000593567">
    <property type="component" value="Unassembled WGS sequence"/>
</dbReference>
<dbReference type="GO" id="GO:0007018">
    <property type="term" value="P:microtubule-based movement"/>
    <property type="evidence" value="ECO:0007669"/>
    <property type="project" value="InterPro"/>
</dbReference>
<dbReference type="InterPro" id="IPR043160">
    <property type="entry name" value="Dynein_C_barrel"/>
</dbReference>
<dbReference type="GO" id="GO:0045505">
    <property type="term" value="F:dynein intermediate chain binding"/>
    <property type="evidence" value="ECO:0007669"/>
    <property type="project" value="InterPro"/>
</dbReference>
<dbReference type="OrthoDB" id="10251809at2759"/>
<gene>
    <name evidence="2" type="ORF">EB796_022332</name>
</gene>
<dbReference type="PANTHER" id="PTHR22878:SF68">
    <property type="entry name" value="DYNEIN HEAVY CHAIN 6, AXONEMAL-LIKE"/>
    <property type="match status" value="1"/>
</dbReference>
<evidence type="ECO:0000313" key="2">
    <source>
        <dbReference type="EMBL" id="KAF6019365.1"/>
    </source>
</evidence>
<evidence type="ECO:0000259" key="1">
    <source>
        <dbReference type="Pfam" id="PF18199"/>
    </source>
</evidence>
<organism evidence="2 3">
    <name type="scientific">Bugula neritina</name>
    <name type="common">Brown bryozoan</name>
    <name type="synonym">Sertularia neritina</name>
    <dbReference type="NCBI Taxonomy" id="10212"/>
    <lineage>
        <taxon>Eukaryota</taxon>
        <taxon>Metazoa</taxon>
        <taxon>Spiralia</taxon>
        <taxon>Lophotrochozoa</taxon>
        <taxon>Bryozoa</taxon>
        <taxon>Gymnolaemata</taxon>
        <taxon>Cheilostomatida</taxon>
        <taxon>Flustrina</taxon>
        <taxon>Buguloidea</taxon>
        <taxon>Bugulidae</taxon>
        <taxon>Bugula</taxon>
    </lineage>
</organism>
<keyword evidence="3" id="KW-1185">Reference proteome</keyword>